<dbReference type="Proteomes" id="UP000290289">
    <property type="component" value="Chromosome 15"/>
</dbReference>
<keyword evidence="2" id="KW-1185">Reference proteome</keyword>
<name>A0A498HYT8_MALDO</name>
<protein>
    <submittedName>
        <fullName evidence="1">Uncharacterized protein</fullName>
    </submittedName>
</protein>
<evidence type="ECO:0000313" key="2">
    <source>
        <dbReference type="Proteomes" id="UP000290289"/>
    </source>
</evidence>
<reference evidence="1 2" key="1">
    <citation type="submission" date="2018-10" db="EMBL/GenBank/DDBJ databases">
        <title>A high-quality apple genome assembly.</title>
        <authorList>
            <person name="Hu J."/>
        </authorList>
    </citation>
    <scope>NUCLEOTIDE SEQUENCE [LARGE SCALE GENOMIC DNA]</scope>
    <source>
        <strain evidence="2">cv. HFTH1</strain>
        <tissue evidence="1">Young leaf</tissue>
    </source>
</reference>
<comment type="caution">
    <text evidence="1">The sequence shown here is derived from an EMBL/GenBank/DDBJ whole genome shotgun (WGS) entry which is preliminary data.</text>
</comment>
<dbReference type="EMBL" id="RDQH01000341">
    <property type="protein sequence ID" value="RXH75799.1"/>
    <property type="molecule type" value="Genomic_DNA"/>
</dbReference>
<dbReference type="AlphaFoldDB" id="A0A498HYT8"/>
<evidence type="ECO:0000313" key="1">
    <source>
        <dbReference type="EMBL" id="RXH75799.1"/>
    </source>
</evidence>
<gene>
    <name evidence="1" type="ORF">DVH24_039498</name>
</gene>
<proteinExistence type="predicted"/>
<accession>A0A498HYT8</accession>
<sequence>MSQSLHVPNGSFSSVKTFLDGIRKQLRKIVVLVEQEFNFTSISTMSFVELFYEVVNHYTAFRLTQD</sequence>
<organism evidence="1 2">
    <name type="scientific">Malus domestica</name>
    <name type="common">Apple</name>
    <name type="synonym">Pyrus malus</name>
    <dbReference type="NCBI Taxonomy" id="3750"/>
    <lineage>
        <taxon>Eukaryota</taxon>
        <taxon>Viridiplantae</taxon>
        <taxon>Streptophyta</taxon>
        <taxon>Embryophyta</taxon>
        <taxon>Tracheophyta</taxon>
        <taxon>Spermatophyta</taxon>
        <taxon>Magnoliopsida</taxon>
        <taxon>eudicotyledons</taxon>
        <taxon>Gunneridae</taxon>
        <taxon>Pentapetalae</taxon>
        <taxon>rosids</taxon>
        <taxon>fabids</taxon>
        <taxon>Rosales</taxon>
        <taxon>Rosaceae</taxon>
        <taxon>Amygdaloideae</taxon>
        <taxon>Maleae</taxon>
        <taxon>Malus</taxon>
    </lineage>
</organism>